<evidence type="ECO:0000256" key="1">
    <source>
        <dbReference type="ARBA" id="ARBA00004821"/>
    </source>
</evidence>
<evidence type="ECO:0000256" key="6">
    <source>
        <dbReference type="PIRNR" id="PIRNR016262"/>
    </source>
</evidence>
<feature type="active site" description="Acyl-thioester intermediate" evidence="5">
    <location>
        <position position="175"/>
    </location>
</feature>
<feature type="domain" description="BPL/LPL catalytic" evidence="7">
    <location>
        <begin position="36"/>
        <end position="213"/>
    </location>
</feature>
<evidence type="ECO:0000313" key="8">
    <source>
        <dbReference type="EMBL" id="MDG2991916.1"/>
    </source>
</evidence>
<comment type="miscellaneous">
    <text evidence="5">In the reaction, the free carboxyl group of octanoic acid is attached via an amide linkage to the epsilon-amino group of a specific lysine residue of lipoyl domains of lipoate-dependent enzymes.</text>
</comment>
<accession>A0ABT6F237</accession>
<dbReference type="NCBIfam" id="TIGR00214">
    <property type="entry name" value="lipB"/>
    <property type="match status" value="1"/>
</dbReference>
<evidence type="ECO:0000313" key="9">
    <source>
        <dbReference type="Proteomes" id="UP001154265"/>
    </source>
</evidence>
<evidence type="ECO:0000256" key="3">
    <source>
        <dbReference type="ARBA" id="ARBA00023315"/>
    </source>
</evidence>
<keyword evidence="5" id="KW-0963">Cytoplasm</keyword>
<feature type="binding site" evidence="5">
    <location>
        <begin position="157"/>
        <end position="159"/>
    </location>
    <ligand>
        <name>substrate</name>
    </ligand>
</feature>
<dbReference type="PIRSF" id="PIRSF016262">
    <property type="entry name" value="LPLase"/>
    <property type="match status" value="1"/>
</dbReference>
<evidence type="ECO:0000256" key="2">
    <source>
        <dbReference type="ARBA" id="ARBA00022679"/>
    </source>
</evidence>
<keyword evidence="3 5" id="KW-0012">Acyltransferase</keyword>
<feature type="binding site" evidence="5">
    <location>
        <begin position="144"/>
        <end position="146"/>
    </location>
    <ligand>
        <name>substrate</name>
    </ligand>
</feature>
<gene>
    <name evidence="5 8" type="primary">lipB</name>
    <name evidence="8" type="ORF">L3556_13385</name>
</gene>
<dbReference type="CDD" id="cd16444">
    <property type="entry name" value="LipB"/>
    <property type="match status" value="1"/>
</dbReference>
<dbReference type="NCBIfam" id="NF010925">
    <property type="entry name" value="PRK14345.1"/>
    <property type="match status" value="1"/>
</dbReference>
<dbReference type="SUPFAM" id="SSF55681">
    <property type="entry name" value="Class II aaRS and biotin synthetases"/>
    <property type="match status" value="1"/>
</dbReference>
<feature type="site" description="Lowers pKa of active site Cys" evidence="5">
    <location>
        <position position="141"/>
    </location>
</feature>
<keyword evidence="2 5" id="KW-0808">Transferase</keyword>
<comment type="caution">
    <text evidence="8">The sequence shown here is derived from an EMBL/GenBank/DDBJ whole genome shotgun (WGS) entry which is preliminary data.</text>
</comment>
<dbReference type="EMBL" id="JAKKUT010000005">
    <property type="protein sequence ID" value="MDG2991916.1"/>
    <property type="molecule type" value="Genomic_DNA"/>
</dbReference>
<dbReference type="Gene3D" id="3.30.930.10">
    <property type="entry name" value="Bira Bifunctional Protein, Domain 2"/>
    <property type="match status" value="1"/>
</dbReference>
<organism evidence="8 9">
    <name type="scientific">Candidatus Synechococcus calcipolaris G9</name>
    <dbReference type="NCBI Taxonomy" id="1497997"/>
    <lineage>
        <taxon>Bacteria</taxon>
        <taxon>Bacillati</taxon>
        <taxon>Cyanobacteriota</taxon>
        <taxon>Cyanophyceae</taxon>
        <taxon>Synechococcales</taxon>
        <taxon>Synechococcaceae</taxon>
        <taxon>Synechococcus</taxon>
    </lineage>
</organism>
<comment type="similarity">
    <text evidence="5 6">Belongs to the LipB family.</text>
</comment>
<dbReference type="PROSITE" id="PS01313">
    <property type="entry name" value="LIPB"/>
    <property type="match status" value="1"/>
</dbReference>
<dbReference type="Proteomes" id="UP001154265">
    <property type="component" value="Unassembled WGS sequence"/>
</dbReference>
<proteinExistence type="inferred from homology"/>
<comment type="pathway">
    <text evidence="1 5 6">Protein modification; protein lipoylation via endogenous pathway; protein N(6)-(lipoyl)lysine from octanoyl-[acyl-carrier-protein]: step 1/2.</text>
</comment>
<comment type="subcellular location">
    <subcellularLocation>
        <location evidence="5">Cytoplasm</location>
    </subcellularLocation>
</comment>
<dbReference type="RefSeq" id="WP_277867838.1">
    <property type="nucleotide sequence ID" value="NZ_JAKKUT010000005.1"/>
</dbReference>
<comment type="catalytic activity">
    <reaction evidence="5 6">
        <text>octanoyl-[ACP] + L-lysyl-[protein] = N(6)-octanoyl-L-lysyl-[protein] + holo-[ACP] + H(+)</text>
        <dbReference type="Rhea" id="RHEA:17665"/>
        <dbReference type="Rhea" id="RHEA-COMP:9636"/>
        <dbReference type="Rhea" id="RHEA-COMP:9685"/>
        <dbReference type="Rhea" id="RHEA-COMP:9752"/>
        <dbReference type="Rhea" id="RHEA-COMP:9928"/>
        <dbReference type="ChEBI" id="CHEBI:15378"/>
        <dbReference type="ChEBI" id="CHEBI:29969"/>
        <dbReference type="ChEBI" id="CHEBI:64479"/>
        <dbReference type="ChEBI" id="CHEBI:78463"/>
        <dbReference type="ChEBI" id="CHEBI:78809"/>
        <dbReference type="EC" id="2.3.1.181"/>
    </reaction>
</comment>
<comment type="function">
    <text evidence="4 5 6">Catalyzes the transfer of endogenously produced octanoic acid from octanoyl-acyl-carrier-protein onto the lipoyl domains of lipoate-dependent enzymes. Lipoyl-ACP can also act as a substrate although octanoyl-ACP is likely to be the physiological substrate.</text>
</comment>
<dbReference type="EC" id="2.3.1.181" evidence="5 6"/>
<evidence type="ECO:0000256" key="4">
    <source>
        <dbReference type="ARBA" id="ARBA00024732"/>
    </source>
</evidence>
<dbReference type="InterPro" id="IPR020605">
    <property type="entry name" value="Octanoyltransferase_CS"/>
</dbReference>
<reference evidence="8" key="1">
    <citation type="journal article" date="2022" name="Genome Biol. Evol.">
        <title>A New Gene Family Diagnostic for Intracellular Biomineralization of Amorphous Ca Carbonates by Cyanobacteria.</title>
        <authorList>
            <person name="Benzerara K."/>
            <person name="Duprat E."/>
            <person name="Bitard-Feildel T."/>
            <person name="Caumes G."/>
            <person name="Cassier-Chauvat C."/>
            <person name="Chauvat F."/>
            <person name="Dezi M."/>
            <person name="Diop S.I."/>
            <person name="Gaschignard G."/>
            <person name="Gorgen S."/>
            <person name="Gugger M."/>
            <person name="Lopez-Garcia P."/>
            <person name="Millet M."/>
            <person name="Skouri-Panet F."/>
            <person name="Moreira D."/>
            <person name="Callebaut I."/>
        </authorList>
    </citation>
    <scope>NUCLEOTIDE SEQUENCE</scope>
    <source>
        <strain evidence="8">G9</strain>
    </source>
</reference>
<keyword evidence="9" id="KW-1185">Reference proteome</keyword>
<evidence type="ECO:0000259" key="7">
    <source>
        <dbReference type="PROSITE" id="PS51733"/>
    </source>
</evidence>
<dbReference type="InterPro" id="IPR000544">
    <property type="entry name" value="Octanoyltransferase"/>
</dbReference>
<sequence>MPSPPRPCWLYCPGIVPYAQAWQWQRRLVGDRRNQPDLADALIVLQHPPVYTLGQGASEVFLQFDPQRDVELYRVERGGEVTYHNPGQWVAYPILNLRHHHPDLHWYLRRLEDVLIQTLGVYQIKGERIPGLTGVWVEGVKVAAIGIKVSRWLTWHGIALNVTNDLRGFRQIVPCGIGDRPVGNLLQFKSDIDGEDVRDRLIEAFAQVFGLSMVPRPISDLET</sequence>
<dbReference type="PROSITE" id="PS51733">
    <property type="entry name" value="BPL_LPL_CATALYTIC"/>
    <property type="match status" value="1"/>
</dbReference>
<dbReference type="InterPro" id="IPR045864">
    <property type="entry name" value="aa-tRNA-synth_II/BPL/LPL"/>
</dbReference>
<dbReference type="GO" id="GO:0033819">
    <property type="term" value="F:lipoyl(octanoyl) transferase activity"/>
    <property type="evidence" value="ECO:0007669"/>
    <property type="project" value="UniProtKB-EC"/>
</dbReference>
<name>A0ABT6F237_9SYNE</name>
<protein>
    <recommendedName>
        <fullName evidence="5 6">Octanoyltransferase</fullName>
        <ecNumber evidence="5 6">2.3.1.181</ecNumber>
    </recommendedName>
    <alternativeName>
        <fullName evidence="5">Lipoate-protein ligase B</fullName>
    </alternativeName>
    <alternativeName>
        <fullName evidence="5">Lipoyl/octanoyl transferase</fullName>
    </alternativeName>
    <alternativeName>
        <fullName evidence="5">Octanoyl-[acyl-carrier-protein]-protein N-octanoyltransferase</fullName>
    </alternativeName>
</protein>
<dbReference type="Pfam" id="PF21948">
    <property type="entry name" value="LplA-B_cat"/>
    <property type="match status" value="1"/>
</dbReference>
<dbReference type="PANTHER" id="PTHR10993:SF7">
    <property type="entry name" value="LIPOYLTRANSFERASE 2, MITOCHONDRIAL-RELATED"/>
    <property type="match status" value="1"/>
</dbReference>
<feature type="binding site" evidence="5">
    <location>
        <begin position="77"/>
        <end position="84"/>
    </location>
    <ligand>
        <name>substrate</name>
    </ligand>
</feature>
<dbReference type="PANTHER" id="PTHR10993">
    <property type="entry name" value="OCTANOYLTRANSFERASE"/>
    <property type="match status" value="1"/>
</dbReference>
<reference evidence="8" key="2">
    <citation type="submission" date="2022-01" db="EMBL/GenBank/DDBJ databases">
        <authorList>
            <person name="Zivanovic Y."/>
            <person name="Moreira D."/>
            <person name="Lopez-Garcia P."/>
        </authorList>
    </citation>
    <scope>NUCLEOTIDE SEQUENCE</scope>
    <source>
        <strain evidence="8">G9</strain>
    </source>
</reference>
<evidence type="ECO:0000256" key="5">
    <source>
        <dbReference type="HAMAP-Rule" id="MF_00013"/>
    </source>
</evidence>
<dbReference type="HAMAP" id="MF_00013">
    <property type="entry name" value="LipB"/>
    <property type="match status" value="1"/>
</dbReference>
<dbReference type="InterPro" id="IPR004143">
    <property type="entry name" value="BPL_LPL_catalytic"/>
</dbReference>